<comment type="function">
    <text evidence="7">Component of the anaphase promoting complex/cyclosome (APC/C), a cell cycle-regulated E3 ubiquitin-protein ligase complex that controls progression through mitosis and the G1 phase of the cell cycle.</text>
</comment>
<dbReference type="GO" id="GO:0005680">
    <property type="term" value="C:anaphase-promoting complex"/>
    <property type="evidence" value="ECO:0007669"/>
    <property type="project" value="InterPro"/>
</dbReference>
<dbReference type="EMBL" id="LR784255">
    <property type="protein sequence ID" value="CAB3234785.1"/>
    <property type="molecule type" value="mRNA"/>
</dbReference>
<dbReference type="Gene3D" id="2.60.120.260">
    <property type="entry name" value="Galactose-binding domain-like"/>
    <property type="match status" value="1"/>
</dbReference>
<comment type="similarity">
    <text evidence="1 7">Belongs to the APC10 family.</text>
</comment>
<keyword evidence="5 7" id="KW-0833">Ubl conjugation pathway</keyword>
<evidence type="ECO:0000256" key="3">
    <source>
        <dbReference type="ARBA" id="ARBA00022618"/>
    </source>
</evidence>
<dbReference type="PIRSF" id="PIRSF028841">
    <property type="entry name" value="APC10_sub"/>
    <property type="match status" value="1"/>
</dbReference>
<dbReference type="SUPFAM" id="SSF49785">
    <property type="entry name" value="Galactose-binding domain-like"/>
    <property type="match status" value="1"/>
</dbReference>
<evidence type="ECO:0000313" key="9">
    <source>
        <dbReference type="EMBL" id="CAB3234785.1"/>
    </source>
</evidence>
<dbReference type="Pfam" id="PF03256">
    <property type="entry name" value="ANAPC10"/>
    <property type="match status" value="1"/>
</dbReference>
<dbReference type="PANTHER" id="PTHR12936">
    <property type="entry name" value="ANAPHASE-PROMOTING COMPLEX 10"/>
    <property type="match status" value="1"/>
</dbReference>
<accession>A0A6F9D9M2</accession>
<name>A0A6F9D9M2_9ASCI</name>
<evidence type="ECO:0000256" key="4">
    <source>
        <dbReference type="ARBA" id="ARBA00022776"/>
    </source>
</evidence>
<keyword evidence="6 7" id="KW-0131">Cell cycle</keyword>
<dbReference type="PROSITE" id="PS51284">
    <property type="entry name" value="DOC"/>
    <property type="match status" value="1"/>
</dbReference>
<keyword evidence="4 7" id="KW-0498">Mitosis</keyword>
<gene>
    <name evidence="9" type="primary">Cul7-001</name>
</gene>
<protein>
    <recommendedName>
        <fullName evidence="2 7">Anaphase-promoting complex subunit 10</fullName>
    </recommendedName>
</protein>
<keyword evidence="3 7" id="KW-0132">Cell division</keyword>
<evidence type="ECO:0000256" key="5">
    <source>
        <dbReference type="ARBA" id="ARBA00022786"/>
    </source>
</evidence>
<dbReference type="FunFam" id="2.60.120.260:FF:000122">
    <property type="entry name" value="Anaphase-promoting complex subunit 10"/>
    <property type="match status" value="1"/>
</dbReference>
<proteinExistence type="evidence at transcript level"/>
<feature type="domain" description="DOC" evidence="8">
    <location>
        <begin position="10"/>
        <end position="195"/>
    </location>
</feature>
<evidence type="ECO:0000256" key="7">
    <source>
        <dbReference type="PIRNR" id="PIRNR028841"/>
    </source>
</evidence>
<dbReference type="GO" id="GO:0051301">
    <property type="term" value="P:cell division"/>
    <property type="evidence" value="ECO:0007669"/>
    <property type="project" value="UniProtKB-KW"/>
</dbReference>
<dbReference type="InterPro" id="IPR008979">
    <property type="entry name" value="Galactose-bd-like_sf"/>
</dbReference>
<dbReference type="CDD" id="cd08366">
    <property type="entry name" value="APC10"/>
    <property type="match status" value="1"/>
</dbReference>
<dbReference type="PANTHER" id="PTHR12936:SF0">
    <property type="entry name" value="ANAPHASE-PROMOTING COMPLEX SUBUNIT 10"/>
    <property type="match status" value="1"/>
</dbReference>
<evidence type="ECO:0000256" key="6">
    <source>
        <dbReference type="ARBA" id="ARBA00023306"/>
    </source>
</evidence>
<reference evidence="9" key="1">
    <citation type="submission" date="2020-04" db="EMBL/GenBank/DDBJ databases">
        <authorList>
            <person name="Neveu A P."/>
        </authorList>
    </citation>
    <scope>NUCLEOTIDE SEQUENCE</scope>
    <source>
        <tissue evidence="9">Whole embryo</tissue>
    </source>
</reference>
<dbReference type="AlphaFoldDB" id="A0A6F9D9M2"/>
<dbReference type="SMART" id="SM01337">
    <property type="entry name" value="APC10"/>
    <property type="match status" value="1"/>
</dbReference>
<dbReference type="InterPro" id="IPR004939">
    <property type="entry name" value="APC_su10/DOC_dom"/>
</dbReference>
<sequence length="202" mass="22743">MGDTDTGVDENDPGNYFLVSSVKELLENEGLKEIGAQAVWSVSSCKQGYGVSLLRDNNLETYWQSDGSQPHMVNIQFRRKTTLHSIGIYTDYKSDESYTPNKLSVRVGNDFNDLHEIEMVEINEPSGWVWIKLNDSVHGKPTRTFMAQIAVLQNHQNGRDTHLRQIKAFASTKDSASIDNVIIGKRLPQFTSVDAAMYSTIR</sequence>
<dbReference type="InterPro" id="IPR016901">
    <property type="entry name" value="APC10/Doc1"/>
</dbReference>
<dbReference type="GO" id="GO:0070979">
    <property type="term" value="P:protein K11-linked ubiquitination"/>
    <property type="evidence" value="ECO:0007669"/>
    <property type="project" value="TreeGrafter"/>
</dbReference>
<evidence type="ECO:0000256" key="1">
    <source>
        <dbReference type="ARBA" id="ARBA00006762"/>
    </source>
</evidence>
<evidence type="ECO:0000259" key="8">
    <source>
        <dbReference type="PROSITE" id="PS51284"/>
    </source>
</evidence>
<dbReference type="GO" id="GO:0031145">
    <property type="term" value="P:anaphase-promoting complex-dependent catabolic process"/>
    <property type="evidence" value="ECO:0007669"/>
    <property type="project" value="InterPro"/>
</dbReference>
<organism evidence="9">
    <name type="scientific">Phallusia mammillata</name>
    <dbReference type="NCBI Taxonomy" id="59560"/>
    <lineage>
        <taxon>Eukaryota</taxon>
        <taxon>Metazoa</taxon>
        <taxon>Chordata</taxon>
        <taxon>Tunicata</taxon>
        <taxon>Ascidiacea</taxon>
        <taxon>Phlebobranchia</taxon>
        <taxon>Ascidiidae</taxon>
        <taxon>Phallusia</taxon>
    </lineage>
</organism>
<evidence type="ECO:0000256" key="2">
    <source>
        <dbReference type="ARBA" id="ARBA00013927"/>
    </source>
</evidence>